<feature type="region of interest" description="Disordered" evidence="1">
    <location>
        <begin position="1"/>
        <end position="23"/>
    </location>
</feature>
<evidence type="ECO:0000313" key="3">
    <source>
        <dbReference type="EMBL" id="MFC4531086.1"/>
    </source>
</evidence>
<dbReference type="RefSeq" id="WP_380839395.1">
    <property type="nucleotide sequence ID" value="NZ_JBHSFP010000005.1"/>
</dbReference>
<protein>
    <submittedName>
        <fullName evidence="3">Uncharacterized protein</fullName>
    </submittedName>
</protein>
<keyword evidence="2" id="KW-1133">Transmembrane helix</keyword>
<dbReference type="Proteomes" id="UP001596004">
    <property type="component" value="Unassembled WGS sequence"/>
</dbReference>
<accession>A0ABV9CD92</accession>
<keyword evidence="4" id="KW-1185">Reference proteome</keyword>
<keyword evidence="2" id="KW-0812">Transmembrane</keyword>
<organism evidence="3 4">
    <name type="scientific">Sphaerisporangium dianthi</name>
    <dbReference type="NCBI Taxonomy" id="1436120"/>
    <lineage>
        <taxon>Bacteria</taxon>
        <taxon>Bacillati</taxon>
        <taxon>Actinomycetota</taxon>
        <taxon>Actinomycetes</taxon>
        <taxon>Streptosporangiales</taxon>
        <taxon>Streptosporangiaceae</taxon>
        <taxon>Sphaerisporangium</taxon>
    </lineage>
</organism>
<gene>
    <name evidence="3" type="ORF">ACFO60_09965</name>
</gene>
<sequence length="127" mass="13136">MTSRPPRRIVEESRPGKQGMRGADVEGFQAKESATIMSTITKIVRRRMAAMTFIAFVLAGAAIICIHPGIPWAPDGGFGWGFVAAGGETVKAGPEEGGFGWGDSPMVGGEYGDTSAGAAPPVNLTAL</sequence>
<evidence type="ECO:0000256" key="2">
    <source>
        <dbReference type="SAM" id="Phobius"/>
    </source>
</evidence>
<feature type="transmembrane region" description="Helical" evidence="2">
    <location>
        <begin position="48"/>
        <end position="70"/>
    </location>
</feature>
<keyword evidence="2" id="KW-0472">Membrane</keyword>
<evidence type="ECO:0000256" key="1">
    <source>
        <dbReference type="SAM" id="MobiDB-lite"/>
    </source>
</evidence>
<dbReference type="EMBL" id="JBHSFP010000005">
    <property type="protein sequence ID" value="MFC4531086.1"/>
    <property type="molecule type" value="Genomic_DNA"/>
</dbReference>
<evidence type="ECO:0000313" key="4">
    <source>
        <dbReference type="Proteomes" id="UP001596004"/>
    </source>
</evidence>
<reference evidence="4" key="1">
    <citation type="journal article" date="2019" name="Int. J. Syst. Evol. Microbiol.">
        <title>The Global Catalogue of Microorganisms (GCM) 10K type strain sequencing project: providing services to taxonomists for standard genome sequencing and annotation.</title>
        <authorList>
            <consortium name="The Broad Institute Genomics Platform"/>
            <consortium name="The Broad Institute Genome Sequencing Center for Infectious Disease"/>
            <person name="Wu L."/>
            <person name="Ma J."/>
        </authorList>
    </citation>
    <scope>NUCLEOTIDE SEQUENCE [LARGE SCALE GENOMIC DNA]</scope>
    <source>
        <strain evidence="4">CGMCC 4.7132</strain>
    </source>
</reference>
<proteinExistence type="predicted"/>
<name>A0ABV9CD92_9ACTN</name>
<comment type="caution">
    <text evidence="3">The sequence shown here is derived from an EMBL/GenBank/DDBJ whole genome shotgun (WGS) entry which is preliminary data.</text>
</comment>